<feature type="domain" description="DH" evidence="2">
    <location>
        <begin position="751"/>
        <end position="996"/>
    </location>
</feature>
<keyword evidence="5" id="KW-1185">Reference proteome</keyword>
<dbReference type="InterPro" id="IPR011993">
    <property type="entry name" value="PH-like_dom_sf"/>
</dbReference>
<gene>
    <name evidence="4" type="ORF">NEMVEDRAFT_v1g241218</name>
</gene>
<organism evidence="4 5">
    <name type="scientific">Nematostella vectensis</name>
    <name type="common">Starlet sea anemone</name>
    <dbReference type="NCBI Taxonomy" id="45351"/>
    <lineage>
        <taxon>Eukaryota</taxon>
        <taxon>Metazoa</taxon>
        <taxon>Cnidaria</taxon>
        <taxon>Anthozoa</taxon>
        <taxon>Hexacorallia</taxon>
        <taxon>Actiniaria</taxon>
        <taxon>Edwardsiidae</taxon>
        <taxon>Nematostella</taxon>
    </lineage>
</organism>
<dbReference type="SUPFAM" id="SSF81383">
    <property type="entry name" value="F-box domain"/>
    <property type="match status" value="1"/>
</dbReference>
<dbReference type="Gene3D" id="1.20.1280.50">
    <property type="match status" value="1"/>
</dbReference>
<feature type="region of interest" description="Disordered" evidence="1">
    <location>
        <begin position="1"/>
        <end position="28"/>
    </location>
</feature>
<dbReference type="InterPro" id="IPR036047">
    <property type="entry name" value="F-box-like_dom_sf"/>
</dbReference>
<evidence type="ECO:0000256" key="1">
    <source>
        <dbReference type="SAM" id="MobiDB-lite"/>
    </source>
</evidence>
<dbReference type="Proteomes" id="UP000001593">
    <property type="component" value="Unassembled WGS sequence"/>
</dbReference>
<proteinExistence type="predicted"/>
<dbReference type="AlphaFoldDB" id="A7RWR2"/>
<dbReference type="InParanoid" id="A7RWR2"/>
<dbReference type="Gene3D" id="2.30.29.30">
    <property type="entry name" value="Pleckstrin-homology domain (PH domain)/Phosphotyrosine-binding domain (PTB)"/>
    <property type="match status" value="1"/>
</dbReference>
<feature type="region of interest" description="Disordered" evidence="1">
    <location>
        <begin position="705"/>
        <end position="750"/>
    </location>
</feature>
<evidence type="ECO:0000313" key="5">
    <source>
        <dbReference type="Proteomes" id="UP000001593"/>
    </source>
</evidence>
<dbReference type="SUPFAM" id="SSF48065">
    <property type="entry name" value="DBL homology domain (DH-domain)"/>
    <property type="match status" value="1"/>
</dbReference>
<dbReference type="Pfam" id="PF12937">
    <property type="entry name" value="F-box-like"/>
    <property type="match status" value="1"/>
</dbReference>
<dbReference type="STRING" id="45351.A7RWR2"/>
<feature type="region of interest" description="Disordered" evidence="1">
    <location>
        <begin position="234"/>
        <end position="257"/>
    </location>
</feature>
<sequence>MEVNLNSSSAFSKKKSSKSRITSKGDINNNSNVLVGPNEFRKIKTASIKPYASSEKDGFHTDKFKTKNSAWTPVLNPYNNNKLYQERVDLIGHWFSMWTDAQCKKFLSFILQRCTKSQMKYLKLGYFNHPLPIYHQDFTTVLPRFISMYIFSFLDPRSLSRAAMVSWHWKFLCEQDEIWMPKCQRFGWFLPYKPDVNKYGAWKNHYIMCYSTLDVEGPSEVKMAEMYGQFGVVPPDKRSSKRKSKGKEKSARKSKEILYYRQDNHRPPWIYTDQNPKDLDDARKALLDGYDPNHSTALDSLRRKRLGLNTRPHQRSQTAPVGGSTRKTERARSASAGFSVEETQRFDLDDKEPLSSTRMTLSEALSIEACVDPSVVEQAWPNTIPTSPVRSRSCRSNVKLGDGERCVTKTRAAKKRFPFGVWKDLTRGIHPSAHDSVTGTRRSTQSCPAVVFISSEVPAREVLLSSVLFETVAIPYEYESTTLEALLERLKLVLDGREAKCVAFFAVGDCGTIRLVRGGHVTSASLHEPEMKFFWESVTTSVVHKSRGGHVDIFIPLTETEPGMDLLVQLGLLTDMQISCPTGMTGSYAGVESEWLYEPEGVRPSRLYFNTEKLGAWSNLLDYLEECSSLVRDKLEPCFSEEHKRLCQRVIGESVFKFFGLSYVDHLSGVANLIVEATNKLRKETTEYGKNELLEQIIEQLQAAKEGRASPKKSRKTTQESLEQSDEDESDGNDEEKHKFPVGTGKSAGERRTALAQEILSSEVSYMQTLNILKEVFKTPLQAALASNRAIISLPNINALFADTDTLLAISRVMVDELSKRLANNNWDSHQVLLSSVLFETVAIPYEYESTTLEALLERLKLVLDGREAKCVAFFAVGDCGTIRLVRVSSHATESAYTVTPSHATESTYTVTLATLQRCKEQNPQFRAFLRRHENQPNTKMQSLAELFLEPGKRLKSYIDLLQKLLRYTPADHVDRRNVTQAIARIQDIADIFKQYNERLDRERSLQELQKTILNCPVLAERGRRLIREEDFALLTSPTTGNDVKPEYRLFLHVGDVGMYLFNDCLVAAVLKYNFVPFKRLVRRSYKFQACVSLKKLKVQNVVDTKHKPELLRPKRYVGAYLEFDLKNAFVLVSSKRMWLCQASSWDQKIRWITVLENTIVTAIEGR</sequence>
<dbReference type="SUPFAM" id="SSF50729">
    <property type="entry name" value="PH domain-like"/>
    <property type="match status" value="1"/>
</dbReference>
<dbReference type="InterPro" id="IPR052805">
    <property type="entry name" value="GEF_Ubiquitin-Prot_Reg"/>
</dbReference>
<dbReference type="PhylomeDB" id="A7RWR2"/>
<dbReference type="InterPro" id="IPR035899">
    <property type="entry name" value="DBL_dom_sf"/>
</dbReference>
<evidence type="ECO:0000259" key="3">
    <source>
        <dbReference type="PROSITE" id="PS50181"/>
    </source>
</evidence>
<protein>
    <submittedName>
        <fullName evidence="4">Uncharacterized protein</fullName>
    </submittedName>
</protein>
<evidence type="ECO:0000313" key="4">
    <source>
        <dbReference type="EMBL" id="EDO44013.1"/>
    </source>
</evidence>
<dbReference type="PANTHER" id="PTHR46857:SF2">
    <property type="entry name" value="F-BOX ONLY PROTEIN 16"/>
    <property type="match status" value="1"/>
</dbReference>
<dbReference type="EMBL" id="DS469548">
    <property type="protein sequence ID" value="EDO44013.1"/>
    <property type="molecule type" value="Genomic_DNA"/>
</dbReference>
<accession>A7RWR2</accession>
<dbReference type="Pfam" id="PF00621">
    <property type="entry name" value="RhoGEF"/>
    <property type="match status" value="1"/>
</dbReference>
<reference evidence="4 5" key="1">
    <citation type="journal article" date="2007" name="Science">
        <title>Sea anemone genome reveals ancestral eumetazoan gene repertoire and genomic organization.</title>
        <authorList>
            <person name="Putnam N.H."/>
            <person name="Srivastava M."/>
            <person name="Hellsten U."/>
            <person name="Dirks B."/>
            <person name="Chapman J."/>
            <person name="Salamov A."/>
            <person name="Terry A."/>
            <person name="Shapiro H."/>
            <person name="Lindquist E."/>
            <person name="Kapitonov V.V."/>
            <person name="Jurka J."/>
            <person name="Genikhovich G."/>
            <person name="Grigoriev I.V."/>
            <person name="Lucas S.M."/>
            <person name="Steele R.E."/>
            <person name="Finnerty J.R."/>
            <person name="Technau U."/>
            <person name="Martindale M.Q."/>
            <person name="Rokhsar D.S."/>
        </authorList>
    </citation>
    <scope>NUCLEOTIDE SEQUENCE [LARGE SCALE GENOMIC DNA]</scope>
    <source>
        <strain evidence="5">CH2 X CH6</strain>
    </source>
</reference>
<dbReference type="OMA" id="CHEEEPG"/>
<name>A7RWR2_NEMVE</name>
<feature type="domain" description="F-box" evidence="3">
    <location>
        <begin position="136"/>
        <end position="182"/>
    </location>
</feature>
<feature type="region of interest" description="Disordered" evidence="1">
    <location>
        <begin position="286"/>
        <end position="351"/>
    </location>
</feature>
<dbReference type="InterPro" id="IPR001810">
    <property type="entry name" value="F-box_dom"/>
</dbReference>
<dbReference type="HOGENOM" id="CLU_013595_0_0_1"/>
<dbReference type="PANTHER" id="PTHR46857">
    <property type="entry name" value="EPITHELIAL CELL-TRANSFORMING SEQUENCE 2 ONCOGENE-LIKE"/>
    <property type="match status" value="1"/>
</dbReference>
<dbReference type="SMART" id="SM00325">
    <property type="entry name" value="RhoGEF"/>
    <property type="match status" value="1"/>
</dbReference>
<dbReference type="CDD" id="cd22173">
    <property type="entry name" value="F-box_ECT2L"/>
    <property type="match status" value="1"/>
</dbReference>
<dbReference type="GO" id="GO:0005085">
    <property type="term" value="F:guanyl-nucleotide exchange factor activity"/>
    <property type="evidence" value="ECO:0007669"/>
    <property type="project" value="InterPro"/>
</dbReference>
<feature type="compositionally biased region" description="Basic and acidic residues" evidence="1">
    <location>
        <begin position="247"/>
        <end position="257"/>
    </location>
</feature>
<dbReference type="PROSITE" id="PS50010">
    <property type="entry name" value="DH_2"/>
    <property type="match status" value="1"/>
</dbReference>
<feature type="compositionally biased region" description="Basic and acidic residues" evidence="1">
    <location>
        <begin position="342"/>
        <end position="351"/>
    </location>
</feature>
<feature type="compositionally biased region" description="Acidic residues" evidence="1">
    <location>
        <begin position="723"/>
        <end position="734"/>
    </location>
</feature>
<evidence type="ECO:0000259" key="2">
    <source>
        <dbReference type="PROSITE" id="PS50010"/>
    </source>
</evidence>
<dbReference type="PROSITE" id="PS50181">
    <property type="entry name" value="FBOX"/>
    <property type="match status" value="1"/>
</dbReference>
<dbReference type="Gene3D" id="1.20.900.10">
    <property type="entry name" value="Dbl homology (DH) domain"/>
    <property type="match status" value="1"/>
</dbReference>
<dbReference type="eggNOG" id="KOG3524">
    <property type="taxonomic scope" value="Eukaryota"/>
</dbReference>
<dbReference type="InterPro" id="IPR000219">
    <property type="entry name" value="DH_dom"/>
</dbReference>
<dbReference type="eggNOG" id="KOG0274">
    <property type="taxonomic scope" value="Eukaryota"/>
</dbReference>